<dbReference type="InterPro" id="IPR020018">
    <property type="entry name" value="Motility-assoc_lipoprot_GldH"/>
</dbReference>
<protein>
    <submittedName>
        <fullName evidence="1">Gliding motility lipoprotein GldH</fullName>
    </submittedName>
</protein>
<organism evidence="1 2">
    <name type="scientific">Sungkyunkwania multivorans</name>
    <dbReference type="NCBI Taxonomy" id="1173618"/>
    <lineage>
        <taxon>Bacteria</taxon>
        <taxon>Pseudomonadati</taxon>
        <taxon>Bacteroidota</taxon>
        <taxon>Flavobacteriia</taxon>
        <taxon>Flavobacteriales</taxon>
        <taxon>Flavobacteriaceae</taxon>
        <taxon>Sungkyunkwania</taxon>
    </lineage>
</organism>
<dbReference type="Pfam" id="PF14109">
    <property type="entry name" value="GldH_lipo"/>
    <property type="match status" value="1"/>
</dbReference>
<dbReference type="Proteomes" id="UP001596978">
    <property type="component" value="Unassembled WGS sequence"/>
</dbReference>
<name>A0ABW3CZF3_9FLAO</name>
<keyword evidence="1" id="KW-0449">Lipoprotein</keyword>
<comment type="caution">
    <text evidence="1">The sequence shown here is derived from an EMBL/GenBank/DDBJ whole genome shotgun (WGS) entry which is preliminary data.</text>
</comment>
<dbReference type="EMBL" id="JBHTJH010000017">
    <property type="protein sequence ID" value="MFD0863063.1"/>
    <property type="molecule type" value="Genomic_DNA"/>
</dbReference>
<proteinExistence type="predicted"/>
<keyword evidence="2" id="KW-1185">Reference proteome</keyword>
<dbReference type="NCBIfam" id="TIGR03511">
    <property type="entry name" value="GldH_lipo"/>
    <property type="match status" value="1"/>
</dbReference>
<sequence>MNRTFLWMAIAILFISCDGKQVYDEYHSFSDGWDAKEQVSFKFEQPVESDRYDLFVNLRNDNSFPFSNIFLIIEMNFPEGKVITDTLEYEMARPDGEWLGKGFTDVKENKLWYKENITFPEEGDYSVTIKHAMRKNGDVSGIEKLPGILDIGFRIEKK</sequence>
<evidence type="ECO:0000313" key="2">
    <source>
        <dbReference type="Proteomes" id="UP001596978"/>
    </source>
</evidence>
<dbReference type="PROSITE" id="PS51257">
    <property type="entry name" value="PROKAR_LIPOPROTEIN"/>
    <property type="match status" value="1"/>
</dbReference>
<dbReference type="RefSeq" id="WP_386408768.1">
    <property type="nucleotide sequence ID" value="NZ_JBHTJH010000017.1"/>
</dbReference>
<gene>
    <name evidence="1" type="ORF">ACFQ1M_12685</name>
</gene>
<reference evidence="2" key="1">
    <citation type="journal article" date="2019" name="Int. J. Syst. Evol. Microbiol.">
        <title>The Global Catalogue of Microorganisms (GCM) 10K type strain sequencing project: providing services to taxonomists for standard genome sequencing and annotation.</title>
        <authorList>
            <consortium name="The Broad Institute Genomics Platform"/>
            <consortium name="The Broad Institute Genome Sequencing Center for Infectious Disease"/>
            <person name="Wu L."/>
            <person name="Ma J."/>
        </authorList>
    </citation>
    <scope>NUCLEOTIDE SEQUENCE [LARGE SCALE GENOMIC DNA]</scope>
    <source>
        <strain evidence="2">CCUG 62952</strain>
    </source>
</reference>
<evidence type="ECO:0000313" key="1">
    <source>
        <dbReference type="EMBL" id="MFD0863063.1"/>
    </source>
</evidence>
<accession>A0ABW3CZF3</accession>